<feature type="binding site" evidence="13">
    <location>
        <position position="253"/>
    </location>
    <ligand>
        <name>Mg(2+)</name>
        <dbReference type="ChEBI" id="CHEBI:18420"/>
    </ligand>
</feature>
<evidence type="ECO:0000256" key="8">
    <source>
        <dbReference type="ARBA" id="ARBA00022723"/>
    </source>
</evidence>
<keyword evidence="12 13" id="KW-0100">Branched-chain amino acid biosynthesis</keyword>
<organism evidence="16 17">
    <name type="scientific">Helicobacter colisuis</name>
    <dbReference type="NCBI Taxonomy" id="2949739"/>
    <lineage>
        <taxon>Bacteria</taxon>
        <taxon>Pseudomonadati</taxon>
        <taxon>Campylobacterota</taxon>
        <taxon>Epsilonproteobacteria</taxon>
        <taxon>Campylobacterales</taxon>
        <taxon>Helicobacteraceae</taxon>
        <taxon>Helicobacter</taxon>
    </lineage>
</organism>
<comment type="similarity">
    <text evidence="4 13">Belongs to the isocitrate and isopropylmalate dehydrogenases family. LeuB type 1 subfamily.</text>
</comment>
<keyword evidence="9 13" id="KW-0460">Magnesium</keyword>
<dbReference type="InterPro" id="IPR019818">
    <property type="entry name" value="IsoCit/isopropylmalate_DH_CS"/>
</dbReference>
<comment type="subunit">
    <text evidence="5 13 14">Homodimer.</text>
</comment>
<evidence type="ECO:0000259" key="15">
    <source>
        <dbReference type="SMART" id="SM01329"/>
    </source>
</evidence>
<evidence type="ECO:0000313" key="17">
    <source>
        <dbReference type="Proteomes" id="UP001057522"/>
    </source>
</evidence>
<comment type="pathway">
    <text evidence="3 13 14">Amino-acid biosynthesis; L-leucine biosynthesis; L-leucine from 3-methyl-2-oxobutanoate: step 3/4.</text>
</comment>
<proteinExistence type="inferred from homology"/>
<keyword evidence="13" id="KW-0963">Cytoplasm</keyword>
<evidence type="ECO:0000256" key="7">
    <source>
        <dbReference type="ARBA" id="ARBA00022605"/>
    </source>
</evidence>
<keyword evidence="13" id="KW-0464">Manganese</keyword>
<keyword evidence="6 13" id="KW-0432">Leucine biosynthesis</keyword>
<feature type="site" description="Important for catalysis" evidence="13">
    <location>
        <position position="197"/>
    </location>
</feature>
<feature type="binding site" evidence="13">
    <location>
        <position position="229"/>
    </location>
    <ligand>
        <name>Mg(2+)</name>
        <dbReference type="ChEBI" id="CHEBI:18420"/>
    </ligand>
</feature>
<dbReference type="EC" id="1.1.1.85" evidence="13"/>
<evidence type="ECO:0000256" key="4">
    <source>
        <dbReference type="ARBA" id="ARBA00008319"/>
    </source>
</evidence>
<evidence type="ECO:0000313" key="16">
    <source>
        <dbReference type="EMBL" id="MCL9819871.1"/>
    </source>
</evidence>
<gene>
    <name evidence="13 16" type="primary">leuB</name>
    <name evidence="16" type="ORF">NCR95_06815</name>
</gene>
<dbReference type="Gene3D" id="3.40.718.10">
    <property type="entry name" value="Isopropylmalate Dehydrogenase"/>
    <property type="match status" value="1"/>
</dbReference>
<feature type="binding site" evidence="13">
    <location>
        <position position="106"/>
    </location>
    <ligand>
        <name>substrate</name>
    </ligand>
</feature>
<feature type="site" description="Important for catalysis" evidence="13">
    <location>
        <position position="151"/>
    </location>
</feature>
<evidence type="ECO:0000256" key="13">
    <source>
        <dbReference type="HAMAP-Rule" id="MF_01033"/>
    </source>
</evidence>
<comment type="caution">
    <text evidence="16">The sequence shown here is derived from an EMBL/GenBank/DDBJ whole genome shotgun (WGS) entry which is preliminary data.</text>
</comment>
<evidence type="ECO:0000256" key="5">
    <source>
        <dbReference type="ARBA" id="ARBA00011738"/>
    </source>
</evidence>
<evidence type="ECO:0000256" key="1">
    <source>
        <dbReference type="ARBA" id="ARBA00000624"/>
    </source>
</evidence>
<feature type="binding site" evidence="13">
    <location>
        <begin position="286"/>
        <end position="298"/>
    </location>
    <ligand>
        <name>NAD(+)</name>
        <dbReference type="ChEBI" id="CHEBI:57540"/>
    </ligand>
</feature>
<comment type="function">
    <text evidence="13 14">Catalyzes the oxidation of 3-carboxy-2-hydroxy-4-methylpentanoate (3-isopropylmalate) to 3-carboxy-4-methyl-2-oxopentanoate. The product decarboxylates to 4-methyl-2 oxopentanoate.</text>
</comment>
<dbReference type="SUPFAM" id="SSF53659">
    <property type="entry name" value="Isocitrate/Isopropylmalate dehydrogenase-like"/>
    <property type="match status" value="1"/>
</dbReference>
<dbReference type="InterPro" id="IPR024084">
    <property type="entry name" value="IsoPropMal-DH-like_dom"/>
</dbReference>
<feature type="binding site" evidence="13">
    <location>
        <position position="144"/>
    </location>
    <ligand>
        <name>substrate</name>
    </ligand>
</feature>
<dbReference type="HAMAP" id="MF_01033">
    <property type="entry name" value="LeuB_type1"/>
    <property type="match status" value="1"/>
</dbReference>
<comment type="cofactor">
    <cofactor evidence="13 14">
        <name>Mg(2+)</name>
        <dbReference type="ChEBI" id="CHEBI:18420"/>
    </cofactor>
    <cofactor evidence="13 14">
        <name>Mn(2+)</name>
        <dbReference type="ChEBI" id="CHEBI:29035"/>
    </cofactor>
    <text evidence="13 14">Binds 1 Mg(2+) or Mn(2+) ion per subunit.</text>
</comment>
<keyword evidence="10 13" id="KW-0560">Oxidoreductase</keyword>
<comment type="subcellular location">
    <subcellularLocation>
        <location evidence="13">Cytoplasm</location>
    </subcellularLocation>
</comment>
<reference evidence="16" key="1">
    <citation type="submission" date="2022-06" db="EMBL/GenBank/DDBJ databases">
        <title>Helicobacter colisuis sp. nov.</title>
        <authorList>
            <person name="Papic B."/>
            <person name="Gruntar I."/>
        </authorList>
    </citation>
    <scope>NUCLEOTIDE SEQUENCE</scope>
    <source>
        <strain evidence="16">11154-15</strain>
    </source>
</reference>
<dbReference type="GO" id="GO:0003862">
    <property type="term" value="F:3-isopropylmalate dehydrogenase activity"/>
    <property type="evidence" value="ECO:0007669"/>
    <property type="project" value="UniProtKB-EC"/>
</dbReference>
<feature type="binding site" evidence="13">
    <location>
        <begin position="86"/>
        <end position="99"/>
    </location>
    <ligand>
        <name>NAD(+)</name>
        <dbReference type="ChEBI" id="CHEBI:57540"/>
    </ligand>
</feature>
<name>A0ABT0TVB1_9HELI</name>
<keyword evidence="11 13" id="KW-0520">NAD</keyword>
<evidence type="ECO:0000256" key="9">
    <source>
        <dbReference type="ARBA" id="ARBA00022842"/>
    </source>
</evidence>
<feature type="binding site" evidence="13">
    <location>
        <position position="116"/>
    </location>
    <ligand>
        <name>substrate</name>
    </ligand>
</feature>
<dbReference type="Pfam" id="PF00180">
    <property type="entry name" value="Iso_dh"/>
    <property type="match status" value="1"/>
</dbReference>
<dbReference type="NCBIfam" id="TIGR00169">
    <property type="entry name" value="leuB"/>
    <property type="match status" value="1"/>
</dbReference>
<protein>
    <recommendedName>
        <fullName evidence="13">3-isopropylmalate dehydrogenase</fullName>
        <ecNumber evidence="13">1.1.1.85</ecNumber>
    </recommendedName>
    <alternativeName>
        <fullName evidence="13">3-IPM-DH</fullName>
    </alternativeName>
    <alternativeName>
        <fullName evidence="13">Beta-IPM dehydrogenase</fullName>
        <shortName evidence="13">IMDH</shortName>
    </alternativeName>
</protein>
<evidence type="ECO:0000256" key="3">
    <source>
        <dbReference type="ARBA" id="ARBA00004762"/>
    </source>
</evidence>
<evidence type="ECO:0000256" key="6">
    <source>
        <dbReference type="ARBA" id="ARBA00022430"/>
    </source>
</evidence>
<sequence>MQNLKKENKLKNYKIAVIKGDGIGPEIINEALKVLKVVAEKFGFGLEFEDYLMGGIAYDLTKNPLPDETIEGCLKADATLFGAIGGEKWDNLPRELRPESGLLRLRKSLEVFANFRPAKVYDELIEASTLKPEVVRGVDILVVRELIGGIYFGTPKGRDKDRGFNTMVYSVDEVKRIAHIAFEAAQKRNKKVCSVDKANVLDVSQLWREVVSEVAKEYPDVELSHMYVDNAAMQLIRNPKQFDVILTGNLFGDILSDEASMLSGSIGLLPSASLGAKAAIYEPIHGSAPDIAGMGIANPIATIASASMLLRYSLGEIRAADAIDNAIHLALKEGYRTKDIAEFGAKEICTTEQMGSIIATKI</sequence>
<evidence type="ECO:0000256" key="11">
    <source>
        <dbReference type="ARBA" id="ARBA00023027"/>
    </source>
</evidence>
<dbReference type="Proteomes" id="UP001057522">
    <property type="component" value="Unassembled WGS sequence"/>
</dbReference>
<dbReference type="PANTHER" id="PTHR42979:SF1">
    <property type="entry name" value="3-ISOPROPYLMALATE DEHYDROGENASE"/>
    <property type="match status" value="1"/>
</dbReference>
<feature type="binding site" evidence="13">
    <location>
        <position position="229"/>
    </location>
    <ligand>
        <name>substrate</name>
    </ligand>
</feature>
<keyword evidence="17" id="KW-1185">Reference proteome</keyword>
<evidence type="ECO:0000256" key="14">
    <source>
        <dbReference type="RuleBase" id="RU004445"/>
    </source>
</evidence>
<dbReference type="PANTHER" id="PTHR42979">
    <property type="entry name" value="3-ISOPROPYLMALATE DEHYDROGENASE"/>
    <property type="match status" value="1"/>
</dbReference>
<accession>A0ABT0TVB1</accession>
<evidence type="ECO:0000256" key="10">
    <source>
        <dbReference type="ARBA" id="ARBA00023002"/>
    </source>
</evidence>
<comment type="cofactor">
    <cofactor evidence="2">
        <name>Mn(2+)</name>
        <dbReference type="ChEBI" id="CHEBI:29035"/>
    </cofactor>
</comment>
<keyword evidence="8 13" id="KW-0479">Metal-binding</keyword>
<evidence type="ECO:0000256" key="12">
    <source>
        <dbReference type="ARBA" id="ARBA00023304"/>
    </source>
</evidence>
<evidence type="ECO:0000256" key="2">
    <source>
        <dbReference type="ARBA" id="ARBA00001936"/>
    </source>
</evidence>
<dbReference type="PROSITE" id="PS00470">
    <property type="entry name" value="IDH_IMDH"/>
    <property type="match status" value="1"/>
</dbReference>
<dbReference type="InterPro" id="IPR004429">
    <property type="entry name" value="Isopropylmalate_DH"/>
</dbReference>
<keyword evidence="7 13" id="KW-0028">Amino-acid biosynthesis</keyword>
<feature type="binding site" evidence="13">
    <location>
        <position position="257"/>
    </location>
    <ligand>
        <name>Mg(2+)</name>
        <dbReference type="ChEBI" id="CHEBI:18420"/>
    </ligand>
</feature>
<dbReference type="RefSeq" id="WP_250604701.1">
    <property type="nucleotide sequence ID" value="NZ_JAMOKV010000010.1"/>
</dbReference>
<feature type="domain" description="Isopropylmalate dehydrogenase-like" evidence="15">
    <location>
        <begin position="14"/>
        <end position="358"/>
    </location>
</feature>
<comment type="catalytic activity">
    <reaction evidence="1 13 14">
        <text>(2R,3S)-3-isopropylmalate + NAD(+) = 4-methyl-2-oxopentanoate + CO2 + NADH</text>
        <dbReference type="Rhea" id="RHEA:32271"/>
        <dbReference type="ChEBI" id="CHEBI:16526"/>
        <dbReference type="ChEBI" id="CHEBI:17865"/>
        <dbReference type="ChEBI" id="CHEBI:35121"/>
        <dbReference type="ChEBI" id="CHEBI:57540"/>
        <dbReference type="ChEBI" id="CHEBI:57945"/>
        <dbReference type="EC" id="1.1.1.85"/>
    </reaction>
</comment>
<dbReference type="EMBL" id="JAMOKX010000005">
    <property type="protein sequence ID" value="MCL9819871.1"/>
    <property type="molecule type" value="Genomic_DNA"/>
</dbReference>
<dbReference type="SMART" id="SM01329">
    <property type="entry name" value="Iso_dh"/>
    <property type="match status" value="1"/>
</dbReference>